<dbReference type="PANTHER" id="PTHR15048">
    <property type="entry name" value="STARCH-BINDING DOMAIN-CONTAINING PROTEIN 1"/>
    <property type="match status" value="1"/>
</dbReference>
<dbReference type="SUPFAM" id="SSF49452">
    <property type="entry name" value="Starch-binding domain-like"/>
    <property type="match status" value="1"/>
</dbReference>
<dbReference type="PROSITE" id="PS51166">
    <property type="entry name" value="CBM20"/>
    <property type="match status" value="1"/>
</dbReference>
<feature type="domain" description="CBM20" evidence="2">
    <location>
        <begin position="68"/>
        <end position="172"/>
    </location>
</feature>
<evidence type="ECO:0000313" key="4">
    <source>
        <dbReference type="Proteomes" id="UP001162131"/>
    </source>
</evidence>
<sequence>MEPSESDKTSGKKTTKQIHQSHQESHEESHKESREETQEESKEAETTNAPRKEHYTEAGKLQAKEIDFSEKHTSDVHFHINYKTSFGESIWVCGNHEKIGNWNPQHAFKLEWSEGNIWKGTLPIEKDKVGTLEYKYICKKGNNLKWEFGPNHFLMIEGIIEDQMTKNDNWQT</sequence>
<feature type="compositionally biased region" description="Basic and acidic residues" evidence="1">
    <location>
        <begin position="21"/>
        <end position="55"/>
    </location>
</feature>
<gene>
    <name evidence="3" type="ORF">BSTOLATCC_MIC59921</name>
</gene>
<dbReference type="GO" id="GO:0016020">
    <property type="term" value="C:membrane"/>
    <property type="evidence" value="ECO:0007669"/>
    <property type="project" value="TreeGrafter"/>
</dbReference>
<protein>
    <recommendedName>
        <fullName evidence="2">CBM20 domain-containing protein</fullName>
    </recommendedName>
</protein>
<reference evidence="3" key="1">
    <citation type="submission" date="2021-09" db="EMBL/GenBank/DDBJ databases">
        <authorList>
            <consortium name="AG Swart"/>
            <person name="Singh M."/>
            <person name="Singh A."/>
            <person name="Seah K."/>
            <person name="Emmerich C."/>
        </authorList>
    </citation>
    <scope>NUCLEOTIDE SEQUENCE</scope>
    <source>
        <strain evidence="3">ATCC30299</strain>
    </source>
</reference>
<feature type="region of interest" description="Disordered" evidence="1">
    <location>
        <begin position="1"/>
        <end position="55"/>
    </location>
</feature>
<proteinExistence type="predicted"/>
<accession>A0AAU9KJB9</accession>
<dbReference type="EMBL" id="CAJZBQ010000057">
    <property type="protein sequence ID" value="CAG9334122.1"/>
    <property type="molecule type" value="Genomic_DNA"/>
</dbReference>
<organism evidence="3 4">
    <name type="scientific">Blepharisma stoltei</name>
    <dbReference type="NCBI Taxonomy" id="1481888"/>
    <lineage>
        <taxon>Eukaryota</taxon>
        <taxon>Sar</taxon>
        <taxon>Alveolata</taxon>
        <taxon>Ciliophora</taxon>
        <taxon>Postciliodesmatophora</taxon>
        <taxon>Heterotrichea</taxon>
        <taxon>Heterotrichida</taxon>
        <taxon>Blepharismidae</taxon>
        <taxon>Blepharisma</taxon>
    </lineage>
</organism>
<dbReference type="GO" id="GO:2001070">
    <property type="term" value="F:starch binding"/>
    <property type="evidence" value="ECO:0007669"/>
    <property type="project" value="InterPro"/>
</dbReference>
<evidence type="ECO:0000256" key="1">
    <source>
        <dbReference type="SAM" id="MobiDB-lite"/>
    </source>
</evidence>
<evidence type="ECO:0000313" key="3">
    <source>
        <dbReference type="EMBL" id="CAG9334122.1"/>
    </source>
</evidence>
<feature type="compositionally biased region" description="Basic and acidic residues" evidence="1">
    <location>
        <begin position="1"/>
        <end position="10"/>
    </location>
</feature>
<dbReference type="Gene3D" id="2.60.40.10">
    <property type="entry name" value="Immunoglobulins"/>
    <property type="match status" value="1"/>
</dbReference>
<dbReference type="CDD" id="cd05467">
    <property type="entry name" value="CBM20"/>
    <property type="match status" value="1"/>
</dbReference>
<keyword evidence="4" id="KW-1185">Reference proteome</keyword>
<dbReference type="PANTHER" id="PTHR15048:SF0">
    <property type="entry name" value="STARCH-BINDING DOMAIN-CONTAINING PROTEIN 1"/>
    <property type="match status" value="1"/>
</dbReference>
<dbReference type="InterPro" id="IPR013783">
    <property type="entry name" value="Ig-like_fold"/>
</dbReference>
<dbReference type="AlphaFoldDB" id="A0AAU9KJB9"/>
<dbReference type="InterPro" id="IPR013784">
    <property type="entry name" value="Carb-bd-like_fold"/>
</dbReference>
<name>A0AAU9KJB9_9CILI</name>
<dbReference type="Pfam" id="PF00686">
    <property type="entry name" value="CBM_20"/>
    <property type="match status" value="1"/>
</dbReference>
<dbReference type="SMART" id="SM01065">
    <property type="entry name" value="CBM_2"/>
    <property type="match status" value="1"/>
</dbReference>
<evidence type="ECO:0000259" key="2">
    <source>
        <dbReference type="PROSITE" id="PS51166"/>
    </source>
</evidence>
<comment type="caution">
    <text evidence="3">The sequence shown here is derived from an EMBL/GenBank/DDBJ whole genome shotgun (WGS) entry which is preliminary data.</text>
</comment>
<dbReference type="Proteomes" id="UP001162131">
    <property type="component" value="Unassembled WGS sequence"/>
</dbReference>
<dbReference type="InterPro" id="IPR002044">
    <property type="entry name" value="CBM20"/>
</dbReference>